<keyword evidence="3" id="KW-0732">Signal</keyword>
<reference evidence="5" key="1">
    <citation type="submission" date="2021-06" db="EMBL/GenBank/DDBJ databases">
        <authorList>
            <person name="Kallberg Y."/>
            <person name="Tangrot J."/>
            <person name="Rosling A."/>
        </authorList>
    </citation>
    <scope>NUCLEOTIDE SEQUENCE</scope>
    <source>
        <strain evidence="5">CL551</strain>
    </source>
</reference>
<dbReference type="PANTHER" id="PTHR10340">
    <property type="entry name" value="SPHINGOMYELIN PHOSPHODIESTERASE"/>
    <property type="match status" value="1"/>
</dbReference>
<evidence type="ECO:0000259" key="4">
    <source>
        <dbReference type="Pfam" id="PF19272"/>
    </source>
</evidence>
<dbReference type="EMBL" id="CAJVPV010000041">
    <property type="protein sequence ID" value="CAG8439694.1"/>
    <property type="molecule type" value="Genomic_DNA"/>
</dbReference>
<dbReference type="Proteomes" id="UP000789342">
    <property type="component" value="Unassembled WGS sequence"/>
</dbReference>
<dbReference type="GO" id="GO:0000298">
    <property type="term" value="F:endopolyphosphatase activity"/>
    <property type="evidence" value="ECO:0007669"/>
    <property type="project" value="TreeGrafter"/>
</dbReference>
<protein>
    <submittedName>
        <fullName evidence="5">11548_t:CDS:1</fullName>
    </submittedName>
</protein>
<evidence type="ECO:0000256" key="2">
    <source>
        <dbReference type="ARBA" id="ARBA00023180"/>
    </source>
</evidence>
<proteinExistence type="predicted"/>
<gene>
    <name evidence="5" type="ORF">AMORRO_LOCUS184</name>
</gene>
<dbReference type="Pfam" id="PF19272">
    <property type="entry name" value="ASMase_C"/>
    <property type="match status" value="1"/>
</dbReference>
<evidence type="ECO:0000313" key="6">
    <source>
        <dbReference type="Proteomes" id="UP000789342"/>
    </source>
</evidence>
<dbReference type="GO" id="GO:0008081">
    <property type="term" value="F:phosphoric diester hydrolase activity"/>
    <property type="evidence" value="ECO:0007669"/>
    <property type="project" value="TreeGrafter"/>
</dbReference>
<feature type="domain" description="Sphingomyelin phosphodiesterase C-terminal" evidence="4">
    <location>
        <begin position="353"/>
        <end position="436"/>
    </location>
</feature>
<name>A0A9N8V6V4_9GLOM</name>
<keyword evidence="2" id="KW-0325">Glycoprotein</keyword>
<dbReference type="GO" id="GO:0004309">
    <property type="term" value="F:exopolyphosphatase activity"/>
    <property type="evidence" value="ECO:0007669"/>
    <property type="project" value="TreeGrafter"/>
</dbReference>
<organism evidence="5 6">
    <name type="scientific">Acaulospora morrowiae</name>
    <dbReference type="NCBI Taxonomy" id="94023"/>
    <lineage>
        <taxon>Eukaryota</taxon>
        <taxon>Fungi</taxon>
        <taxon>Fungi incertae sedis</taxon>
        <taxon>Mucoromycota</taxon>
        <taxon>Glomeromycotina</taxon>
        <taxon>Glomeromycetes</taxon>
        <taxon>Diversisporales</taxon>
        <taxon>Acaulosporaceae</taxon>
        <taxon>Acaulospora</taxon>
    </lineage>
</organism>
<dbReference type="OrthoDB" id="348678at2759"/>
<sequence length="454" mass="51947">MRSVFIILLIVFVFTNEFWKSEAYPYSEASENGKFLHLTDIHLDPLYVPNSDPAEWCHRPNKSNPSANTAGKFGALLSPCDTPYALTNATFSFFKSSVQDIDFIIYTGDFVRHDRDKVIPRTKEEVIFGHDIIVKYFSEVYDLKKIKSLRSGTMMNFVSRFRQKYRLHDTLQPGPNKVLMAIKESWDPLGLNLTDDFLNGGYFRQDIHSTLTVLSLNSIYFLPSNSKSPDCDIPDSPGKKQFDWIERELSSAVAEGRKVYLIQHIPPVNVTGYSQYKTHCYSLYVDMLGRYHSIIYGHFTGHTNEDNVAFLVKNGTSSYSLIGLGDPKTLSSSSNYENIVLPLYNAPSIVPDINPAFRIFSYSTKDSDYGLLQDYVQYYANLTTANKEGNLVWEIEYDVLDAYNMKGLSTDNWLNTLNEFAKANSTAWKLYKLYLFTNTHVEGPYYAFLSKLDH</sequence>
<dbReference type="InterPro" id="IPR029052">
    <property type="entry name" value="Metallo-depent_PP-like"/>
</dbReference>
<evidence type="ECO:0000256" key="3">
    <source>
        <dbReference type="SAM" id="SignalP"/>
    </source>
</evidence>
<feature type="signal peptide" evidence="3">
    <location>
        <begin position="1"/>
        <end position="23"/>
    </location>
</feature>
<evidence type="ECO:0000313" key="5">
    <source>
        <dbReference type="EMBL" id="CAG8439694.1"/>
    </source>
</evidence>
<dbReference type="GO" id="GO:0005615">
    <property type="term" value="C:extracellular space"/>
    <property type="evidence" value="ECO:0007669"/>
    <property type="project" value="TreeGrafter"/>
</dbReference>
<feature type="chain" id="PRO_5040264963" evidence="3">
    <location>
        <begin position="24"/>
        <end position="454"/>
    </location>
</feature>
<accession>A0A9N8V6V4</accession>
<comment type="caution">
    <text evidence="5">The sequence shown here is derived from an EMBL/GenBank/DDBJ whole genome shotgun (WGS) entry which is preliminary data.</text>
</comment>
<dbReference type="GO" id="GO:0000324">
    <property type="term" value="C:fungal-type vacuole"/>
    <property type="evidence" value="ECO:0007669"/>
    <property type="project" value="TreeGrafter"/>
</dbReference>
<dbReference type="SUPFAM" id="SSF56300">
    <property type="entry name" value="Metallo-dependent phosphatases"/>
    <property type="match status" value="1"/>
</dbReference>
<dbReference type="GO" id="GO:0006798">
    <property type="term" value="P:polyphosphate catabolic process"/>
    <property type="evidence" value="ECO:0007669"/>
    <property type="project" value="TreeGrafter"/>
</dbReference>
<dbReference type="AlphaFoldDB" id="A0A9N8V6V4"/>
<dbReference type="InterPro" id="IPR045473">
    <property type="entry name" value="ASM_C"/>
</dbReference>
<dbReference type="PANTHER" id="PTHR10340:SF55">
    <property type="entry name" value="ENDOPOLYPHOSPHATASE"/>
    <property type="match status" value="1"/>
</dbReference>
<keyword evidence="6" id="KW-1185">Reference proteome</keyword>
<keyword evidence="1" id="KW-0378">Hydrolase</keyword>
<evidence type="ECO:0000256" key="1">
    <source>
        <dbReference type="ARBA" id="ARBA00022801"/>
    </source>
</evidence>